<feature type="region of interest" description="Disordered" evidence="1">
    <location>
        <begin position="1"/>
        <end position="43"/>
    </location>
</feature>
<protein>
    <submittedName>
        <fullName evidence="2">Uncharacterized protein</fullName>
    </submittedName>
</protein>
<dbReference type="AlphaFoldDB" id="A0A815XEB3"/>
<feature type="region of interest" description="Disordered" evidence="1">
    <location>
        <begin position="66"/>
        <end position="196"/>
    </location>
</feature>
<gene>
    <name evidence="2" type="ORF">JYZ213_LOCUS46623</name>
</gene>
<feature type="compositionally biased region" description="Polar residues" evidence="1">
    <location>
        <begin position="68"/>
        <end position="89"/>
    </location>
</feature>
<feature type="non-terminal residue" evidence="2">
    <location>
        <position position="196"/>
    </location>
</feature>
<feature type="compositionally biased region" description="Polar residues" evidence="1">
    <location>
        <begin position="14"/>
        <end position="24"/>
    </location>
</feature>
<feature type="non-terminal residue" evidence="2">
    <location>
        <position position="1"/>
    </location>
</feature>
<proteinExistence type="predicted"/>
<organism evidence="2 3">
    <name type="scientific">Adineta steineri</name>
    <dbReference type="NCBI Taxonomy" id="433720"/>
    <lineage>
        <taxon>Eukaryota</taxon>
        <taxon>Metazoa</taxon>
        <taxon>Spiralia</taxon>
        <taxon>Gnathifera</taxon>
        <taxon>Rotifera</taxon>
        <taxon>Eurotatoria</taxon>
        <taxon>Bdelloidea</taxon>
        <taxon>Adinetida</taxon>
        <taxon>Adinetidae</taxon>
        <taxon>Adineta</taxon>
    </lineage>
</organism>
<reference evidence="2" key="1">
    <citation type="submission" date="2021-02" db="EMBL/GenBank/DDBJ databases">
        <authorList>
            <person name="Nowell W R."/>
        </authorList>
    </citation>
    <scope>NUCLEOTIDE SEQUENCE</scope>
</reference>
<dbReference type="Proteomes" id="UP000663845">
    <property type="component" value="Unassembled WGS sequence"/>
</dbReference>
<comment type="caution">
    <text evidence="2">The sequence shown here is derived from an EMBL/GenBank/DDBJ whole genome shotgun (WGS) entry which is preliminary data.</text>
</comment>
<evidence type="ECO:0000256" key="1">
    <source>
        <dbReference type="SAM" id="MobiDB-lite"/>
    </source>
</evidence>
<name>A0A815XEB3_9BILA</name>
<dbReference type="EMBL" id="CAJNOG010006002">
    <property type="protein sequence ID" value="CAF1556398.1"/>
    <property type="molecule type" value="Genomic_DNA"/>
</dbReference>
<evidence type="ECO:0000313" key="2">
    <source>
        <dbReference type="EMBL" id="CAF1556398.1"/>
    </source>
</evidence>
<sequence>VTLPEEDENEQEKTISVTLNTSSSKELEEENNTYASIQSEQIATPLKPIASIQSDRVATPQKPIAPIQSEQIATPAQPIQSEQIATPPQQIAPMLSREYTYNTPKHRSSNRNRSTLNSLYATPKQTSQQTTIHEEEIDISPITSNSMLQILLTKPTEEVQPKAPQKTSVVPPSPVRTSKRSTMKKQANNSPSIVSK</sequence>
<feature type="compositionally biased region" description="Polar residues" evidence="1">
    <location>
        <begin position="184"/>
        <end position="196"/>
    </location>
</feature>
<evidence type="ECO:0000313" key="3">
    <source>
        <dbReference type="Proteomes" id="UP000663845"/>
    </source>
</evidence>
<feature type="compositionally biased region" description="Polar residues" evidence="1">
    <location>
        <begin position="32"/>
        <end position="42"/>
    </location>
</feature>
<accession>A0A815XEB3</accession>
<feature type="compositionally biased region" description="Acidic residues" evidence="1">
    <location>
        <begin position="1"/>
        <end position="10"/>
    </location>
</feature>